<comment type="similarity">
    <text evidence="12">Belongs to the globin family.</text>
</comment>
<dbReference type="Pfam" id="PF00042">
    <property type="entry name" value="Globin"/>
    <property type="match status" value="1"/>
</dbReference>
<dbReference type="SUPFAM" id="SSF63380">
    <property type="entry name" value="Riboflavin synthase domain-like"/>
    <property type="match status" value="1"/>
</dbReference>
<dbReference type="EC" id="1.14.12.17" evidence="3"/>
<keyword evidence="6" id="KW-0479">Metal-binding</keyword>
<dbReference type="PANTHER" id="PTHR43396">
    <property type="entry name" value="FLAVOHEMOPROTEIN"/>
    <property type="match status" value="1"/>
</dbReference>
<dbReference type="GO" id="GO:0020037">
    <property type="term" value="F:heme binding"/>
    <property type="evidence" value="ECO:0007669"/>
    <property type="project" value="InterPro"/>
</dbReference>
<dbReference type="GO" id="GO:0046210">
    <property type="term" value="P:nitric oxide catabolic process"/>
    <property type="evidence" value="ECO:0007669"/>
    <property type="project" value="TreeGrafter"/>
</dbReference>
<keyword evidence="8" id="KW-0408">Iron</keyword>
<keyword evidence="4 12" id="KW-0349">Heme</keyword>
<gene>
    <name evidence="15" type="ORF">BUZ51_06730</name>
</gene>
<evidence type="ECO:0000256" key="11">
    <source>
        <dbReference type="ARBA" id="ARBA00049433"/>
    </source>
</evidence>
<comment type="catalytic activity">
    <reaction evidence="10">
        <text>2 nitric oxide + NADH + 2 O2 = 2 nitrate + NAD(+) + H(+)</text>
        <dbReference type="Rhea" id="RHEA:19469"/>
        <dbReference type="ChEBI" id="CHEBI:15378"/>
        <dbReference type="ChEBI" id="CHEBI:15379"/>
        <dbReference type="ChEBI" id="CHEBI:16480"/>
        <dbReference type="ChEBI" id="CHEBI:17632"/>
        <dbReference type="ChEBI" id="CHEBI:57540"/>
        <dbReference type="ChEBI" id="CHEBI:57945"/>
        <dbReference type="EC" id="1.14.12.17"/>
    </reaction>
</comment>
<dbReference type="Gene3D" id="2.40.30.10">
    <property type="entry name" value="Translation factors"/>
    <property type="match status" value="1"/>
</dbReference>
<dbReference type="GO" id="GO:0008941">
    <property type="term" value="F:nitric oxide dioxygenase NAD(P)H activity"/>
    <property type="evidence" value="ECO:0007669"/>
    <property type="project" value="UniProtKB-EC"/>
</dbReference>
<keyword evidence="7" id="KW-0521">NADP</keyword>
<protein>
    <recommendedName>
        <fullName evidence="3">nitric oxide dioxygenase</fullName>
        <ecNumber evidence="3">1.14.12.17</ecNumber>
    </recommendedName>
</protein>
<dbReference type="AlphaFoldDB" id="A0A974KXC8"/>
<dbReference type="PANTHER" id="PTHR43396:SF3">
    <property type="entry name" value="FLAVOHEMOPROTEIN"/>
    <property type="match status" value="1"/>
</dbReference>
<dbReference type="PRINTS" id="PR00409">
    <property type="entry name" value="PHDIOXRDTASE"/>
</dbReference>
<evidence type="ECO:0000259" key="14">
    <source>
        <dbReference type="PROSITE" id="PS51384"/>
    </source>
</evidence>
<keyword evidence="12" id="KW-0813">Transport</keyword>
<dbReference type="Pfam" id="PF00970">
    <property type="entry name" value="FAD_binding_6"/>
    <property type="match status" value="1"/>
</dbReference>
<evidence type="ECO:0000256" key="10">
    <source>
        <dbReference type="ARBA" id="ARBA00048649"/>
    </source>
</evidence>
<dbReference type="SUPFAM" id="SSF52343">
    <property type="entry name" value="Ferredoxin reductase-like, C-terminal NADP-linked domain"/>
    <property type="match status" value="1"/>
</dbReference>
<comment type="catalytic activity">
    <reaction evidence="11">
        <text>2 nitric oxide + NADPH + 2 O2 = 2 nitrate + NADP(+) + H(+)</text>
        <dbReference type="Rhea" id="RHEA:19465"/>
        <dbReference type="ChEBI" id="CHEBI:15378"/>
        <dbReference type="ChEBI" id="CHEBI:15379"/>
        <dbReference type="ChEBI" id="CHEBI:16480"/>
        <dbReference type="ChEBI" id="CHEBI:17632"/>
        <dbReference type="ChEBI" id="CHEBI:57783"/>
        <dbReference type="ChEBI" id="CHEBI:58349"/>
        <dbReference type="EC" id="1.14.12.17"/>
    </reaction>
</comment>
<dbReference type="GO" id="GO:0071500">
    <property type="term" value="P:cellular response to nitrosative stress"/>
    <property type="evidence" value="ECO:0007669"/>
    <property type="project" value="TreeGrafter"/>
</dbReference>
<dbReference type="Gene3D" id="1.10.490.10">
    <property type="entry name" value="Globins"/>
    <property type="match status" value="1"/>
</dbReference>
<evidence type="ECO:0000256" key="7">
    <source>
        <dbReference type="ARBA" id="ARBA00022857"/>
    </source>
</evidence>
<evidence type="ECO:0000313" key="15">
    <source>
        <dbReference type="EMBL" id="PTK30683.1"/>
    </source>
</evidence>
<dbReference type="InterPro" id="IPR009050">
    <property type="entry name" value="Globin-like_sf"/>
</dbReference>
<dbReference type="PROSITE" id="PS51384">
    <property type="entry name" value="FAD_FR"/>
    <property type="match status" value="1"/>
</dbReference>
<dbReference type="InterPro" id="IPR039261">
    <property type="entry name" value="FNR_nucleotide-bd"/>
</dbReference>
<evidence type="ECO:0000256" key="2">
    <source>
        <dbReference type="ARBA" id="ARBA00006401"/>
    </source>
</evidence>
<feature type="domain" description="FAD-binding FR-type" evidence="14">
    <location>
        <begin position="147"/>
        <end position="254"/>
    </location>
</feature>
<dbReference type="InterPro" id="IPR012292">
    <property type="entry name" value="Globin/Proto"/>
</dbReference>
<keyword evidence="9" id="KW-0520">NAD</keyword>
<evidence type="ECO:0000259" key="13">
    <source>
        <dbReference type="PROSITE" id="PS01033"/>
    </source>
</evidence>
<dbReference type="EMBL" id="PZHX01000011">
    <property type="protein sequence ID" value="PTK30683.1"/>
    <property type="molecule type" value="Genomic_DNA"/>
</dbReference>
<comment type="cofactor">
    <cofactor evidence="1">
        <name>heme b</name>
        <dbReference type="ChEBI" id="CHEBI:60344"/>
    </cofactor>
</comment>
<evidence type="ECO:0000256" key="6">
    <source>
        <dbReference type="ARBA" id="ARBA00022723"/>
    </source>
</evidence>
<dbReference type="GO" id="GO:0019825">
    <property type="term" value="F:oxygen binding"/>
    <property type="evidence" value="ECO:0007669"/>
    <property type="project" value="InterPro"/>
</dbReference>
<keyword evidence="15" id="KW-0223">Dioxygenase</keyword>
<comment type="caution">
    <text evidence="15">The sequence shown here is derived from an EMBL/GenBank/DDBJ whole genome shotgun (WGS) entry which is preliminary data.</text>
</comment>
<evidence type="ECO:0000256" key="5">
    <source>
        <dbReference type="ARBA" id="ARBA00022621"/>
    </source>
</evidence>
<reference evidence="15 16" key="1">
    <citation type="journal article" date="2016" name="Front. Microbiol.">
        <title>Comprehensive Phylogenetic Analysis of Bovine Non-aureus Staphylococci Species Based on Whole-Genome Sequencing.</title>
        <authorList>
            <person name="Naushad S."/>
            <person name="Barkema H.W."/>
            <person name="Luby C."/>
            <person name="Condas L.A."/>
            <person name="Nobrega D.B."/>
            <person name="Carson D.A."/>
            <person name="De Buck J."/>
        </authorList>
    </citation>
    <scope>NUCLEOTIDE SEQUENCE [LARGE SCALE GENOMIC DNA]</scope>
    <source>
        <strain evidence="15 16">SNUC 5336</strain>
    </source>
</reference>
<proteinExistence type="inferred from homology"/>
<dbReference type="InterPro" id="IPR017938">
    <property type="entry name" value="Riboflavin_synthase-like_b-brl"/>
</dbReference>
<dbReference type="CDD" id="cd06184">
    <property type="entry name" value="flavohem_like_fad_nad_binding"/>
    <property type="match status" value="1"/>
</dbReference>
<evidence type="ECO:0000256" key="12">
    <source>
        <dbReference type="RuleBase" id="RU000356"/>
    </source>
</evidence>
<dbReference type="InterPro" id="IPR017927">
    <property type="entry name" value="FAD-bd_FR_type"/>
</dbReference>
<dbReference type="RefSeq" id="WP_107640250.1">
    <property type="nucleotide sequence ID" value="NZ_PZHX01000011.1"/>
</dbReference>
<dbReference type="InterPro" id="IPR008333">
    <property type="entry name" value="Cbr1-like_FAD-bd_dom"/>
</dbReference>
<evidence type="ECO:0000313" key="16">
    <source>
        <dbReference type="Proteomes" id="UP000241540"/>
    </source>
</evidence>
<evidence type="ECO:0000256" key="8">
    <source>
        <dbReference type="ARBA" id="ARBA00023004"/>
    </source>
</evidence>
<dbReference type="FunFam" id="1.10.490.10:FF:000003">
    <property type="entry name" value="Flavohemoprotein"/>
    <property type="match status" value="1"/>
</dbReference>
<keyword evidence="5 12" id="KW-0561">Oxygen transport</keyword>
<evidence type="ECO:0000256" key="9">
    <source>
        <dbReference type="ARBA" id="ARBA00023027"/>
    </source>
</evidence>
<comment type="similarity">
    <text evidence="2">In the C-terminal section; belongs to the flavoprotein pyridine nucleotide cytochrome reductase family.</text>
</comment>
<evidence type="ECO:0000256" key="1">
    <source>
        <dbReference type="ARBA" id="ARBA00001970"/>
    </source>
</evidence>
<dbReference type="PROSITE" id="PS01033">
    <property type="entry name" value="GLOBIN"/>
    <property type="match status" value="1"/>
</dbReference>
<sequence>MLTEQEQDIIKQTVPLLKDKGTKITSIFYPKMFESHPELLNMFNQTNQKKGMQSSALAQAVLAAAMNINNLEAIKPAIMPVAHKHCALQVYPEHYPIVGENLLAAIQDVTGLESNDLIIQTWAKAYGDIADVFIEIEKDIYDQMLWDGFKPFKITQIKQETKDIKSFTVESDDYDLSQFKPGQYITVDVSSEKLPYRAKRHYSIVDGDERHLVFGVKRDVTTEHEGEVSTILHDEISEGDMINLSAPVGVFSIENPERPQLFIGSGIGMTPLVSMYKKAASLNVPTQMIQVVVTEDERPFAQKLDDITTSHQQTQLHLHVKDQEGYLEGKELEQYLSQQPEIYICGGTKFLHSIINSLKELNYDMKRVHFETFIPRLSVQI</sequence>
<dbReference type="SUPFAM" id="SSF46458">
    <property type="entry name" value="Globin-like"/>
    <property type="match status" value="1"/>
</dbReference>
<dbReference type="GO" id="GO:0005344">
    <property type="term" value="F:oxygen carrier activity"/>
    <property type="evidence" value="ECO:0007669"/>
    <property type="project" value="UniProtKB-KW"/>
</dbReference>
<dbReference type="Gene3D" id="3.40.50.80">
    <property type="entry name" value="Nucleotide-binding domain of ferredoxin-NADP reductase (FNR) module"/>
    <property type="match status" value="1"/>
</dbReference>
<evidence type="ECO:0000256" key="3">
    <source>
        <dbReference type="ARBA" id="ARBA00012229"/>
    </source>
</evidence>
<feature type="domain" description="Globin" evidence="13">
    <location>
        <begin position="1"/>
        <end position="138"/>
    </location>
</feature>
<dbReference type="Proteomes" id="UP000241540">
    <property type="component" value="Unassembled WGS sequence"/>
</dbReference>
<dbReference type="GO" id="GO:0071949">
    <property type="term" value="F:FAD binding"/>
    <property type="evidence" value="ECO:0007669"/>
    <property type="project" value="TreeGrafter"/>
</dbReference>
<keyword evidence="15" id="KW-0560">Oxidoreductase</keyword>
<evidence type="ECO:0000256" key="4">
    <source>
        <dbReference type="ARBA" id="ARBA00022617"/>
    </source>
</evidence>
<accession>A0A974KXC8</accession>
<name>A0A974KXC8_STAHO</name>
<organism evidence="15 16">
    <name type="scientific">Staphylococcus hominis</name>
    <dbReference type="NCBI Taxonomy" id="1290"/>
    <lineage>
        <taxon>Bacteria</taxon>
        <taxon>Bacillati</taxon>
        <taxon>Bacillota</taxon>
        <taxon>Bacilli</taxon>
        <taxon>Bacillales</taxon>
        <taxon>Staphylococcaceae</taxon>
        <taxon>Staphylococcus</taxon>
    </lineage>
</organism>
<dbReference type="InterPro" id="IPR000971">
    <property type="entry name" value="Globin"/>
</dbReference>
<dbReference type="GO" id="GO:0046872">
    <property type="term" value="F:metal ion binding"/>
    <property type="evidence" value="ECO:0007669"/>
    <property type="project" value="UniProtKB-KW"/>
</dbReference>